<keyword evidence="2" id="KW-0732">Signal</keyword>
<evidence type="ECO:0000313" key="4">
    <source>
        <dbReference type="Proteomes" id="UP001501251"/>
    </source>
</evidence>
<name>A0ABP8BIR8_9ACTN</name>
<feature type="compositionally biased region" description="Polar residues" evidence="1">
    <location>
        <begin position="102"/>
        <end position="119"/>
    </location>
</feature>
<keyword evidence="4" id="KW-1185">Reference proteome</keyword>
<feature type="chain" id="PRO_5046771230" description="Peptidase M15B domain-containing protein" evidence="2">
    <location>
        <begin position="30"/>
        <end position="328"/>
    </location>
</feature>
<dbReference type="Proteomes" id="UP001501251">
    <property type="component" value="Unassembled WGS sequence"/>
</dbReference>
<feature type="signal peptide" evidence="2">
    <location>
        <begin position="1"/>
        <end position="29"/>
    </location>
</feature>
<organism evidence="3 4">
    <name type="scientific">Streptosporangium oxazolinicum</name>
    <dbReference type="NCBI Taxonomy" id="909287"/>
    <lineage>
        <taxon>Bacteria</taxon>
        <taxon>Bacillati</taxon>
        <taxon>Actinomycetota</taxon>
        <taxon>Actinomycetes</taxon>
        <taxon>Streptosporangiales</taxon>
        <taxon>Streptosporangiaceae</taxon>
        <taxon>Streptosporangium</taxon>
    </lineage>
</organism>
<proteinExistence type="predicted"/>
<feature type="compositionally biased region" description="Low complexity" evidence="1">
    <location>
        <begin position="179"/>
        <end position="200"/>
    </location>
</feature>
<evidence type="ECO:0000256" key="2">
    <source>
        <dbReference type="SAM" id="SignalP"/>
    </source>
</evidence>
<evidence type="ECO:0000256" key="1">
    <source>
        <dbReference type="SAM" id="MobiDB-lite"/>
    </source>
</evidence>
<accession>A0ABP8BIR8</accession>
<protein>
    <recommendedName>
        <fullName evidence="5">Peptidase M15B domain-containing protein</fullName>
    </recommendedName>
</protein>
<evidence type="ECO:0008006" key="5">
    <source>
        <dbReference type="Google" id="ProtNLM"/>
    </source>
</evidence>
<feature type="compositionally biased region" description="Polar residues" evidence="1">
    <location>
        <begin position="130"/>
        <end position="144"/>
    </location>
</feature>
<feature type="region of interest" description="Disordered" evidence="1">
    <location>
        <begin position="100"/>
        <end position="200"/>
    </location>
</feature>
<dbReference type="EMBL" id="BAABAQ010000018">
    <property type="protein sequence ID" value="GAA4207910.1"/>
    <property type="molecule type" value="Genomic_DNA"/>
</dbReference>
<comment type="caution">
    <text evidence="3">The sequence shown here is derived from an EMBL/GenBank/DDBJ whole genome shotgun (WGS) entry which is preliminary data.</text>
</comment>
<reference evidence="4" key="1">
    <citation type="journal article" date="2019" name="Int. J. Syst. Evol. Microbiol.">
        <title>The Global Catalogue of Microorganisms (GCM) 10K type strain sequencing project: providing services to taxonomists for standard genome sequencing and annotation.</title>
        <authorList>
            <consortium name="The Broad Institute Genomics Platform"/>
            <consortium name="The Broad Institute Genome Sequencing Center for Infectious Disease"/>
            <person name="Wu L."/>
            <person name="Ma J."/>
        </authorList>
    </citation>
    <scope>NUCLEOTIDE SEQUENCE [LARGE SCALE GENOMIC DNA]</scope>
    <source>
        <strain evidence="4">JCM 17388</strain>
    </source>
</reference>
<gene>
    <name evidence="3" type="ORF">GCM10022252_72240</name>
</gene>
<evidence type="ECO:0000313" key="3">
    <source>
        <dbReference type="EMBL" id="GAA4207910.1"/>
    </source>
</evidence>
<sequence>MGTRPCRQRAAWLTTGALLALQLSFIASAPHDSATAASGNASAGIAIVSRPGAAGPAKTRRSTVIGVYDITTLETARRYIGELCRPTAARRGREITVPLWPENTTPMDTPSRPSKTIARTRTAALAGASRRQTAPDTQEATLQSPGKAPASEAREGAQAPVTATSEEQVSAVLEKPAEARAPQAQQAQQAQQARQPTRLQQTDAKRLLREAGLTWFSSGKCANRKGPTCTSLEAVRSTTVSSAIELKRRSGCPLVVTGGTEVGHAPGPYSHHEGYKLDIRPNACVNRYITKNYPPQGVRGDGARLYGQSATSGPLFAREANHWDILFR</sequence>